<keyword evidence="2" id="KW-1185">Reference proteome</keyword>
<sequence length="82" mass="9577">MEPQLTRKEVDIVLAEQELQGQLARVYYNLVLRQRTYRAHLDYIKKIHAMVRDMEGRVEALTPFHMSSSAWHSEGHPRGDAT</sequence>
<reference evidence="1" key="1">
    <citation type="submission" date="2019-11" db="EMBL/GenBank/DDBJ databases">
        <title>Leishmania tarentolae CDS.</title>
        <authorList>
            <person name="Goto Y."/>
            <person name="Yamagishi J."/>
        </authorList>
    </citation>
    <scope>NUCLEOTIDE SEQUENCE [LARGE SCALE GENOMIC DNA]</scope>
    <source>
        <strain evidence="1">Parrot Tar II</strain>
    </source>
</reference>
<proteinExistence type="predicted"/>
<comment type="caution">
    <text evidence="1">The sequence shown here is derived from an EMBL/GenBank/DDBJ whole genome shotgun (WGS) entry which is preliminary data.</text>
</comment>
<evidence type="ECO:0000313" key="1">
    <source>
        <dbReference type="EMBL" id="GET89862.1"/>
    </source>
</evidence>
<dbReference type="OrthoDB" id="257581at2759"/>
<organism evidence="1 2">
    <name type="scientific">Leishmania tarentolae</name>
    <name type="common">Sauroleishmania tarentolae</name>
    <dbReference type="NCBI Taxonomy" id="5689"/>
    <lineage>
        <taxon>Eukaryota</taxon>
        <taxon>Discoba</taxon>
        <taxon>Euglenozoa</taxon>
        <taxon>Kinetoplastea</taxon>
        <taxon>Metakinetoplastina</taxon>
        <taxon>Trypanosomatida</taxon>
        <taxon>Trypanosomatidae</taxon>
        <taxon>Leishmaniinae</taxon>
        <taxon>Leishmania</taxon>
        <taxon>lizard Leishmania</taxon>
    </lineage>
</organism>
<protein>
    <submittedName>
        <fullName evidence="1">Uncharacterized protein</fullName>
    </submittedName>
</protein>
<evidence type="ECO:0000313" key="2">
    <source>
        <dbReference type="Proteomes" id="UP000419144"/>
    </source>
</evidence>
<dbReference type="Proteomes" id="UP000419144">
    <property type="component" value="Unassembled WGS sequence"/>
</dbReference>
<gene>
    <name evidence="1" type="ORF">LtaPh_3504400</name>
</gene>
<dbReference type="AlphaFoldDB" id="A0A640KK47"/>
<dbReference type="EMBL" id="BLBS01000037">
    <property type="protein sequence ID" value="GET89862.1"/>
    <property type="molecule type" value="Genomic_DNA"/>
</dbReference>
<accession>A0A640KK47</accession>
<dbReference type="VEuPathDB" id="TriTrypDB:LtaPh_3504400"/>
<name>A0A640KK47_LEITA</name>